<dbReference type="SUPFAM" id="SSF52087">
    <property type="entry name" value="CRAL/TRIO domain"/>
    <property type="match status" value="1"/>
</dbReference>
<dbReference type="Pfam" id="PF00650">
    <property type="entry name" value="CRAL_TRIO"/>
    <property type="match status" value="1"/>
</dbReference>
<reference evidence="3" key="1">
    <citation type="submission" date="2022-01" db="UniProtKB">
        <authorList>
            <consortium name="EnsemblMetazoa"/>
        </authorList>
    </citation>
    <scope>IDENTIFICATION</scope>
</reference>
<dbReference type="EnsemblMetazoa" id="XM_014406911.2">
    <property type="protein sequence ID" value="XP_014262397.1"/>
    <property type="gene ID" value="LOC106674279"/>
</dbReference>
<evidence type="ECO:0008006" key="5">
    <source>
        <dbReference type="Google" id="ProtNLM"/>
    </source>
</evidence>
<dbReference type="Gene3D" id="3.40.525.10">
    <property type="entry name" value="CRAL-TRIO lipid binding domain"/>
    <property type="match status" value="1"/>
</dbReference>
<feature type="domain" description="CRAL-TRIO" evidence="1">
    <location>
        <begin position="77"/>
        <end position="254"/>
    </location>
</feature>
<feature type="domain" description="GOLD" evidence="2">
    <location>
        <begin position="285"/>
        <end position="386"/>
    </location>
</feature>
<dbReference type="Pfam" id="PF03765">
    <property type="entry name" value="CRAL_TRIO_N"/>
    <property type="match status" value="1"/>
</dbReference>
<dbReference type="PROSITE" id="PS50191">
    <property type="entry name" value="CRAL_TRIO"/>
    <property type="match status" value="1"/>
</dbReference>
<dbReference type="OrthoDB" id="1434354at2759"/>
<accession>A0A8I6SQW9</accession>
<dbReference type="SMART" id="SM00516">
    <property type="entry name" value="SEC14"/>
    <property type="match status" value="1"/>
</dbReference>
<dbReference type="RefSeq" id="XP_014262397.1">
    <property type="nucleotide sequence ID" value="XM_014406911.2"/>
</dbReference>
<dbReference type="PROSITE" id="PS50866">
    <property type="entry name" value="GOLD"/>
    <property type="match status" value="1"/>
</dbReference>
<dbReference type="GO" id="GO:0005737">
    <property type="term" value="C:cytoplasm"/>
    <property type="evidence" value="ECO:0007669"/>
    <property type="project" value="TreeGrafter"/>
</dbReference>
<dbReference type="InterPro" id="IPR009038">
    <property type="entry name" value="GOLD_dom"/>
</dbReference>
<dbReference type="InterPro" id="IPR036865">
    <property type="entry name" value="CRAL-TRIO_dom_sf"/>
</dbReference>
<sequence>MSRAQTNLGLTDDQRFALMKMRRNVADCLTLPYHDDHFILRWLRARNFDPVAAEKMLRNSLKWRKDWGADTIQDWPTPEIFRYYYPSGISGFDKDGAPIFILPFAGIDIQGILLSVSKTDFIKMALKTLESHLQLAREQMSKHGIEASKIVAILDLTGFNIKQYAWRPAAEAVITLIQLYEANYPEILKACYIINVPSMFFLGFSVVKAFLNDYTLSKINIYKTDKNKWKAAILSNVDPDQLPQIYGGTQCDPDGDPACPSRIHPGGKIPKSYYLRNKVHEDKNEEYIVTTVKKRDKLFLNYEVKEMGSFIRWAFYSDGHDIKFGILRRDNTSGEEVVEIPPHRVTSHQTEEEGFFQCQVLGTYVVVFDNSYSFLRNKKLHYSISITPPLSKDLINVNNSSLVEN</sequence>
<dbReference type="GeneID" id="106674279"/>
<dbReference type="PANTHER" id="PTHR23324">
    <property type="entry name" value="SEC14 RELATED PROTEIN"/>
    <property type="match status" value="1"/>
</dbReference>
<evidence type="ECO:0000259" key="1">
    <source>
        <dbReference type="PROSITE" id="PS50191"/>
    </source>
</evidence>
<dbReference type="InterPro" id="IPR011074">
    <property type="entry name" value="CRAL/TRIO_N_dom"/>
</dbReference>
<dbReference type="Proteomes" id="UP000494040">
    <property type="component" value="Unassembled WGS sequence"/>
</dbReference>
<protein>
    <recommendedName>
        <fullName evidence="5">SEC14-like protein 2</fullName>
    </recommendedName>
</protein>
<dbReference type="AlphaFoldDB" id="A0A8I6SQW9"/>
<organism evidence="3 4">
    <name type="scientific">Cimex lectularius</name>
    <name type="common">Bed bug</name>
    <name type="synonym">Acanthia lectularia</name>
    <dbReference type="NCBI Taxonomy" id="79782"/>
    <lineage>
        <taxon>Eukaryota</taxon>
        <taxon>Metazoa</taxon>
        <taxon>Ecdysozoa</taxon>
        <taxon>Arthropoda</taxon>
        <taxon>Hexapoda</taxon>
        <taxon>Insecta</taxon>
        <taxon>Pterygota</taxon>
        <taxon>Neoptera</taxon>
        <taxon>Paraneoptera</taxon>
        <taxon>Hemiptera</taxon>
        <taxon>Heteroptera</taxon>
        <taxon>Panheteroptera</taxon>
        <taxon>Cimicomorpha</taxon>
        <taxon>Cimicidae</taxon>
        <taxon>Cimex</taxon>
    </lineage>
</organism>
<name>A0A8I6SQW9_CIMLE</name>
<proteinExistence type="predicted"/>
<dbReference type="PANTHER" id="PTHR23324:SF83">
    <property type="entry name" value="SEC14-LIKE PROTEIN 2"/>
    <property type="match status" value="1"/>
</dbReference>
<dbReference type="InterPro" id="IPR051064">
    <property type="entry name" value="SEC14/CRAL-TRIO_domain"/>
</dbReference>
<dbReference type="InterPro" id="IPR036598">
    <property type="entry name" value="GOLD_dom_sf"/>
</dbReference>
<dbReference type="SUPFAM" id="SSF101576">
    <property type="entry name" value="Supernatant protein factor (SPF), C-terminal domain"/>
    <property type="match status" value="1"/>
</dbReference>
<dbReference type="Gene3D" id="2.60.120.680">
    <property type="entry name" value="GOLD domain"/>
    <property type="match status" value="1"/>
</dbReference>
<dbReference type="InterPro" id="IPR036273">
    <property type="entry name" value="CRAL/TRIO_N_dom_sf"/>
</dbReference>
<dbReference type="SMART" id="SM01100">
    <property type="entry name" value="CRAL_TRIO_N"/>
    <property type="match status" value="1"/>
</dbReference>
<evidence type="ECO:0000313" key="3">
    <source>
        <dbReference type="EnsemblMetazoa" id="XP_014262397.1"/>
    </source>
</evidence>
<evidence type="ECO:0000313" key="4">
    <source>
        <dbReference type="Proteomes" id="UP000494040"/>
    </source>
</evidence>
<evidence type="ECO:0000259" key="2">
    <source>
        <dbReference type="PROSITE" id="PS50866"/>
    </source>
</evidence>
<dbReference type="SUPFAM" id="SSF46938">
    <property type="entry name" value="CRAL/TRIO N-terminal domain"/>
    <property type="match status" value="1"/>
</dbReference>
<dbReference type="CDD" id="cd00170">
    <property type="entry name" value="SEC14"/>
    <property type="match status" value="1"/>
</dbReference>
<keyword evidence="4" id="KW-1185">Reference proteome</keyword>
<dbReference type="PRINTS" id="PR00180">
    <property type="entry name" value="CRETINALDHBP"/>
</dbReference>
<dbReference type="InterPro" id="IPR001251">
    <property type="entry name" value="CRAL-TRIO_dom"/>
</dbReference>
<dbReference type="KEGG" id="clec:106674279"/>
<dbReference type="OMA" id="RWQQQLF"/>